<dbReference type="Proteomes" id="UP000010729">
    <property type="component" value="Unassembled WGS sequence"/>
</dbReference>
<protein>
    <recommendedName>
        <fullName evidence="4">DUF4386 family protein</fullName>
    </recommendedName>
</protein>
<keyword evidence="1" id="KW-0812">Transmembrane</keyword>
<comment type="caution">
    <text evidence="2">The sequence shown here is derived from an EMBL/GenBank/DDBJ whole genome shotgun (WGS) entry which is preliminary data.</text>
</comment>
<proteinExistence type="predicted"/>
<evidence type="ECO:0000256" key="1">
    <source>
        <dbReference type="SAM" id="Phobius"/>
    </source>
</evidence>
<name>N1V1V7_9MICC</name>
<gene>
    <name evidence="2" type="ORF">D477_005386</name>
</gene>
<reference evidence="2 3" key="1">
    <citation type="journal article" date="2013" name="Genome Announc.">
        <title>Draft Genome Sequence of Arthrobacter crystallopoietes Strain BAB-32, Revealing Genes for Bioremediation.</title>
        <authorList>
            <person name="Joshi M.N."/>
            <person name="Pandit A.S."/>
            <person name="Sharma A."/>
            <person name="Pandya R.V."/>
            <person name="Desai S.M."/>
            <person name="Saxena A.K."/>
            <person name="Bagatharia S.B."/>
        </authorList>
    </citation>
    <scope>NUCLEOTIDE SEQUENCE [LARGE SCALE GENOMIC DNA]</scope>
    <source>
        <strain evidence="2 3">BAB-32</strain>
    </source>
</reference>
<keyword evidence="3" id="KW-1185">Reference proteome</keyword>
<keyword evidence="1" id="KW-0472">Membrane</keyword>
<keyword evidence="1" id="KW-1133">Transmembrane helix</keyword>
<dbReference type="AlphaFoldDB" id="N1V1V7"/>
<dbReference type="Pfam" id="PF14329">
    <property type="entry name" value="DUF4386"/>
    <property type="match status" value="1"/>
</dbReference>
<sequence>MILSGSLILVGLIVNAVQRGLFHPTGAADHHDEIFTKYAASQAWIATHLAEFLLVLVALAGLLVLCTVLREHTPTLALLAASAIIATAAIWAALQAVDGVTLKQAVDAWAAAPEVDRATRFADAEVVRWAEWGLQSYFRVLLGVALLLAGAAILLSRLMSRWLGVLLLLGGLLSLLIGFSVGYAGLESPFQDVATIAFQLVILVFAVGLLAAGVRAQKANRR</sequence>
<accession>N1V1V7</accession>
<feature type="transmembrane region" description="Helical" evidence="1">
    <location>
        <begin position="136"/>
        <end position="155"/>
    </location>
</feature>
<organism evidence="2 3">
    <name type="scientific">Arthrobacter crystallopoietes BAB-32</name>
    <dbReference type="NCBI Taxonomy" id="1246476"/>
    <lineage>
        <taxon>Bacteria</taxon>
        <taxon>Bacillati</taxon>
        <taxon>Actinomycetota</taxon>
        <taxon>Actinomycetes</taxon>
        <taxon>Micrococcales</taxon>
        <taxon>Micrococcaceae</taxon>
        <taxon>Crystallibacter</taxon>
    </lineage>
</organism>
<feature type="transmembrane region" description="Helical" evidence="1">
    <location>
        <begin position="43"/>
        <end position="69"/>
    </location>
</feature>
<feature type="transmembrane region" description="Helical" evidence="1">
    <location>
        <begin position="162"/>
        <end position="184"/>
    </location>
</feature>
<evidence type="ECO:0000313" key="3">
    <source>
        <dbReference type="Proteomes" id="UP000010729"/>
    </source>
</evidence>
<evidence type="ECO:0008006" key="4">
    <source>
        <dbReference type="Google" id="ProtNLM"/>
    </source>
</evidence>
<dbReference type="InterPro" id="IPR025495">
    <property type="entry name" value="DUF4386"/>
</dbReference>
<feature type="transmembrane region" description="Helical" evidence="1">
    <location>
        <begin position="196"/>
        <end position="214"/>
    </location>
</feature>
<dbReference type="EMBL" id="ANPE02000079">
    <property type="protein sequence ID" value="EMY35295.1"/>
    <property type="molecule type" value="Genomic_DNA"/>
</dbReference>
<feature type="transmembrane region" description="Helical" evidence="1">
    <location>
        <begin position="76"/>
        <end position="94"/>
    </location>
</feature>
<evidence type="ECO:0000313" key="2">
    <source>
        <dbReference type="EMBL" id="EMY35295.1"/>
    </source>
</evidence>